<dbReference type="AlphaFoldDB" id="A0A3N4LWY6"/>
<evidence type="ECO:0000256" key="4">
    <source>
        <dbReference type="ARBA" id="ARBA00022807"/>
    </source>
</evidence>
<sequence length="244" mass="27540">MMRHSREQGSPEDQYLSYGDVCLTVEDINCLKADDWLTDNNIAFYEEYLEHVELVRHPSANIILLRPSISYLIACTQDLSTIMSALPPLRGATHIFIPINDNPNPEVAEGGTHWSLLVVGVADRVAFHYDSLQDTNDLQARDMTRRLEALLGSRLRFMWLPDTPQQENTADCGVHVCMNMKYLLLHRLLQGFSHQSVDMSMGGKRQDASHGRREMLKLIEKLRSRALRSGSPGGGKENSPPRIA</sequence>
<protein>
    <submittedName>
        <fullName evidence="6">Ulp1 protease family protein</fullName>
    </submittedName>
</protein>
<accession>A0A3N4LWY6</accession>
<dbReference type="InterPro" id="IPR038765">
    <property type="entry name" value="Papain-like_cys_pep_sf"/>
</dbReference>
<dbReference type="PANTHER" id="PTHR46468:SF1">
    <property type="entry name" value="SENTRIN-SPECIFIC PROTEASE 8"/>
    <property type="match status" value="1"/>
</dbReference>
<keyword evidence="2 6" id="KW-0645">Protease</keyword>
<dbReference type="InterPro" id="IPR003653">
    <property type="entry name" value="Peptidase_C48_C"/>
</dbReference>
<dbReference type="GO" id="GO:0008234">
    <property type="term" value="F:cysteine-type peptidase activity"/>
    <property type="evidence" value="ECO:0007669"/>
    <property type="project" value="UniProtKB-KW"/>
</dbReference>
<keyword evidence="3" id="KW-0378">Hydrolase</keyword>
<dbReference type="EMBL" id="ML121531">
    <property type="protein sequence ID" value="RPB27404.1"/>
    <property type="molecule type" value="Genomic_DNA"/>
</dbReference>
<evidence type="ECO:0000313" key="7">
    <source>
        <dbReference type="Proteomes" id="UP000267821"/>
    </source>
</evidence>
<organism evidence="6 7">
    <name type="scientific">Terfezia boudieri ATCC MYA-4762</name>
    <dbReference type="NCBI Taxonomy" id="1051890"/>
    <lineage>
        <taxon>Eukaryota</taxon>
        <taxon>Fungi</taxon>
        <taxon>Dikarya</taxon>
        <taxon>Ascomycota</taxon>
        <taxon>Pezizomycotina</taxon>
        <taxon>Pezizomycetes</taxon>
        <taxon>Pezizales</taxon>
        <taxon>Pezizaceae</taxon>
        <taxon>Terfezia</taxon>
    </lineage>
</organism>
<evidence type="ECO:0000256" key="2">
    <source>
        <dbReference type="ARBA" id="ARBA00022670"/>
    </source>
</evidence>
<evidence type="ECO:0000313" key="6">
    <source>
        <dbReference type="EMBL" id="RPB27404.1"/>
    </source>
</evidence>
<comment type="similarity">
    <text evidence="1">Belongs to the peptidase C48 family.</text>
</comment>
<feature type="domain" description="Ubiquitin-like protease family profile" evidence="5">
    <location>
        <begin position="21"/>
        <end position="183"/>
    </location>
</feature>
<dbReference type="GO" id="GO:0006508">
    <property type="term" value="P:proteolysis"/>
    <property type="evidence" value="ECO:0007669"/>
    <property type="project" value="UniProtKB-KW"/>
</dbReference>
<keyword evidence="7" id="KW-1185">Reference proteome</keyword>
<dbReference type="Proteomes" id="UP000267821">
    <property type="component" value="Unassembled WGS sequence"/>
</dbReference>
<dbReference type="InterPro" id="IPR044613">
    <property type="entry name" value="Nep1/2-like"/>
</dbReference>
<dbReference type="Gene3D" id="3.40.395.10">
    <property type="entry name" value="Adenoviral Proteinase, Chain A"/>
    <property type="match status" value="1"/>
</dbReference>
<dbReference type="STRING" id="1051890.A0A3N4LWY6"/>
<dbReference type="FunFam" id="3.40.395.10:FF:000008">
    <property type="entry name" value="Ulp1 protease family protein"/>
    <property type="match status" value="1"/>
</dbReference>
<dbReference type="OrthoDB" id="5065855at2759"/>
<keyword evidence="4" id="KW-0788">Thiol protease</keyword>
<evidence type="ECO:0000256" key="3">
    <source>
        <dbReference type="ARBA" id="ARBA00022801"/>
    </source>
</evidence>
<dbReference type="SUPFAM" id="SSF54001">
    <property type="entry name" value="Cysteine proteinases"/>
    <property type="match status" value="1"/>
</dbReference>
<gene>
    <name evidence="6" type="ORF">L211DRAFT_860457</name>
</gene>
<proteinExistence type="inferred from homology"/>
<dbReference type="PROSITE" id="PS50600">
    <property type="entry name" value="ULP_PROTEASE"/>
    <property type="match status" value="1"/>
</dbReference>
<name>A0A3N4LWY6_9PEZI</name>
<dbReference type="GO" id="GO:0000338">
    <property type="term" value="P:protein deneddylation"/>
    <property type="evidence" value="ECO:0007669"/>
    <property type="project" value="TreeGrafter"/>
</dbReference>
<evidence type="ECO:0000259" key="5">
    <source>
        <dbReference type="PROSITE" id="PS50600"/>
    </source>
</evidence>
<reference evidence="6 7" key="1">
    <citation type="journal article" date="2018" name="Nat. Ecol. Evol.">
        <title>Pezizomycetes genomes reveal the molecular basis of ectomycorrhizal truffle lifestyle.</title>
        <authorList>
            <person name="Murat C."/>
            <person name="Payen T."/>
            <person name="Noel B."/>
            <person name="Kuo A."/>
            <person name="Morin E."/>
            <person name="Chen J."/>
            <person name="Kohler A."/>
            <person name="Krizsan K."/>
            <person name="Balestrini R."/>
            <person name="Da Silva C."/>
            <person name="Montanini B."/>
            <person name="Hainaut M."/>
            <person name="Levati E."/>
            <person name="Barry K.W."/>
            <person name="Belfiori B."/>
            <person name="Cichocki N."/>
            <person name="Clum A."/>
            <person name="Dockter R.B."/>
            <person name="Fauchery L."/>
            <person name="Guy J."/>
            <person name="Iotti M."/>
            <person name="Le Tacon F."/>
            <person name="Lindquist E.A."/>
            <person name="Lipzen A."/>
            <person name="Malagnac F."/>
            <person name="Mello A."/>
            <person name="Molinier V."/>
            <person name="Miyauchi S."/>
            <person name="Poulain J."/>
            <person name="Riccioni C."/>
            <person name="Rubini A."/>
            <person name="Sitrit Y."/>
            <person name="Splivallo R."/>
            <person name="Traeger S."/>
            <person name="Wang M."/>
            <person name="Zifcakova L."/>
            <person name="Wipf D."/>
            <person name="Zambonelli A."/>
            <person name="Paolocci F."/>
            <person name="Nowrousian M."/>
            <person name="Ottonello S."/>
            <person name="Baldrian P."/>
            <person name="Spatafora J.W."/>
            <person name="Henrissat B."/>
            <person name="Nagy L.G."/>
            <person name="Aury J.M."/>
            <person name="Wincker P."/>
            <person name="Grigoriev I.V."/>
            <person name="Bonfante P."/>
            <person name="Martin F.M."/>
        </authorList>
    </citation>
    <scope>NUCLEOTIDE SEQUENCE [LARGE SCALE GENOMIC DNA]</scope>
    <source>
        <strain evidence="6 7">ATCC MYA-4762</strain>
    </source>
</reference>
<dbReference type="PANTHER" id="PTHR46468">
    <property type="entry name" value="SENTRIN-SPECIFIC PROTEASE 8"/>
    <property type="match status" value="1"/>
</dbReference>
<dbReference type="InParanoid" id="A0A3N4LWY6"/>
<dbReference type="GO" id="GO:0019784">
    <property type="term" value="F:deNEDDylase activity"/>
    <property type="evidence" value="ECO:0007669"/>
    <property type="project" value="InterPro"/>
</dbReference>
<evidence type="ECO:0000256" key="1">
    <source>
        <dbReference type="ARBA" id="ARBA00005234"/>
    </source>
</evidence>
<dbReference type="Pfam" id="PF02902">
    <property type="entry name" value="Peptidase_C48"/>
    <property type="match status" value="1"/>
</dbReference>